<organism evidence="1 2">
    <name type="scientific">Aspergillus carbonarius (strain ITEM 5010)</name>
    <dbReference type="NCBI Taxonomy" id="602072"/>
    <lineage>
        <taxon>Eukaryota</taxon>
        <taxon>Fungi</taxon>
        <taxon>Dikarya</taxon>
        <taxon>Ascomycota</taxon>
        <taxon>Pezizomycotina</taxon>
        <taxon>Eurotiomycetes</taxon>
        <taxon>Eurotiomycetidae</taxon>
        <taxon>Eurotiales</taxon>
        <taxon>Aspergillaceae</taxon>
        <taxon>Aspergillus</taxon>
        <taxon>Aspergillus subgen. Circumdati</taxon>
    </lineage>
</organism>
<keyword evidence="2" id="KW-1185">Reference proteome</keyword>
<sequence length="243" mass="28415">MHMFVSLPLKKPLEMQHICSEDKVRRIHEQVNNLDKEKLSEIVIKAAEKHPGIHAMLENTIETIHRREYNRLINFDWKSKCVWKDLNITYQHLSRSKQYDVASELEEDIIAAIERITSQCGSYANPQTRLNGLSVLRKSGKSIVLSYGQVAYEVRDRFQWDHIMEDSMIKIVNAMEIEERADIYWDISMPDTLGLKLLELCKLAKGYCVFEQLPNVLDLLQGDEDPEGWAEWEDDEDEDVTYN</sequence>
<dbReference type="AlphaFoldDB" id="A0A1R3S0T0"/>
<protein>
    <submittedName>
        <fullName evidence="1">Uncharacterized protein</fullName>
    </submittedName>
</protein>
<evidence type="ECO:0000313" key="2">
    <source>
        <dbReference type="Proteomes" id="UP000188318"/>
    </source>
</evidence>
<accession>A0A1R3S0T0</accession>
<dbReference type="EMBL" id="KV907493">
    <property type="protein sequence ID" value="OOG00308.1"/>
    <property type="molecule type" value="Genomic_DNA"/>
</dbReference>
<dbReference type="OrthoDB" id="4364733at2759"/>
<dbReference type="Proteomes" id="UP000188318">
    <property type="component" value="Unassembled WGS sequence"/>
</dbReference>
<name>A0A1R3S0T0_ASPC5</name>
<evidence type="ECO:0000313" key="1">
    <source>
        <dbReference type="EMBL" id="OOG00308.1"/>
    </source>
</evidence>
<gene>
    <name evidence="1" type="ORF">ASPCADRAFT_125359</name>
</gene>
<dbReference type="OMA" id="PEALWPK"/>
<dbReference type="VEuPathDB" id="FungiDB:ASPCADRAFT_125359"/>
<reference evidence="2" key="1">
    <citation type="journal article" date="2017" name="Genome Biol.">
        <title>Comparative genomics reveals high biological diversity and specific adaptations in the industrially and medically important fungal genus Aspergillus.</title>
        <authorList>
            <person name="de Vries R.P."/>
            <person name="Riley R."/>
            <person name="Wiebenga A."/>
            <person name="Aguilar-Osorio G."/>
            <person name="Amillis S."/>
            <person name="Uchima C.A."/>
            <person name="Anderluh G."/>
            <person name="Asadollahi M."/>
            <person name="Askin M."/>
            <person name="Barry K."/>
            <person name="Battaglia E."/>
            <person name="Bayram O."/>
            <person name="Benocci T."/>
            <person name="Braus-Stromeyer S.A."/>
            <person name="Caldana C."/>
            <person name="Canovas D."/>
            <person name="Cerqueira G.C."/>
            <person name="Chen F."/>
            <person name="Chen W."/>
            <person name="Choi C."/>
            <person name="Clum A."/>
            <person name="Dos Santos R.A."/>
            <person name="Damasio A.R."/>
            <person name="Diallinas G."/>
            <person name="Emri T."/>
            <person name="Fekete E."/>
            <person name="Flipphi M."/>
            <person name="Freyberg S."/>
            <person name="Gallo A."/>
            <person name="Gournas C."/>
            <person name="Habgood R."/>
            <person name="Hainaut M."/>
            <person name="Harispe M.L."/>
            <person name="Henrissat B."/>
            <person name="Hilden K.S."/>
            <person name="Hope R."/>
            <person name="Hossain A."/>
            <person name="Karabika E."/>
            <person name="Karaffa L."/>
            <person name="Karanyi Z."/>
            <person name="Krasevec N."/>
            <person name="Kuo A."/>
            <person name="Kusch H."/>
            <person name="LaButti K."/>
            <person name="Lagendijk E.L."/>
            <person name="Lapidus A."/>
            <person name="Levasseur A."/>
            <person name="Lindquist E."/>
            <person name="Lipzen A."/>
            <person name="Logrieco A.F."/>
            <person name="MacCabe A."/>
            <person name="Maekelae M.R."/>
            <person name="Malavazi I."/>
            <person name="Melin P."/>
            <person name="Meyer V."/>
            <person name="Mielnichuk N."/>
            <person name="Miskei M."/>
            <person name="Molnar A.P."/>
            <person name="Mule G."/>
            <person name="Ngan C.Y."/>
            <person name="Orejas M."/>
            <person name="Orosz E."/>
            <person name="Ouedraogo J.P."/>
            <person name="Overkamp K.M."/>
            <person name="Park H.-S."/>
            <person name="Perrone G."/>
            <person name="Piumi F."/>
            <person name="Punt P.J."/>
            <person name="Ram A.F."/>
            <person name="Ramon A."/>
            <person name="Rauscher S."/>
            <person name="Record E."/>
            <person name="Riano-Pachon D.M."/>
            <person name="Robert V."/>
            <person name="Roehrig J."/>
            <person name="Ruller R."/>
            <person name="Salamov A."/>
            <person name="Salih N.S."/>
            <person name="Samson R.A."/>
            <person name="Sandor E."/>
            <person name="Sanguinetti M."/>
            <person name="Schuetze T."/>
            <person name="Sepcic K."/>
            <person name="Shelest E."/>
            <person name="Sherlock G."/>
            <person name="Sophianopoulou V."/>
            <person name="Squina F.M."/>
            <person name="Sun H."/>
            <person name="Susca A."/>
            <person name="Todd R.B."/>
            <person name="Tsang A."/>
            <person name="Unkles S.E."/>
            <person name="van de Wiele N."/>
            <person name="van Rossen-Uffink D."/>
            <person name="Oliveira J.V."/>
            <person name="Vesth T.C."/>
            <person name="Visser J."/>
            <person name="Yu J.-H."/>
            <person name="Zhou M."/>
            <person name="Andersen M.R."/>
            <person name="Archer D.B."/>
            <person name="Baker S.E."/>
            <person name="Benoit I."/>
            <person name="Brakhage A.A."/>
            <person name="Braus G.H."/>
            <person name="Fischer R."/>
            <person name="Frisvad J.C."/>
            <person name="Goldman G.H."/>
            <person name="Houbraken J."/>
            <person name="Oakley B."/>
            <person name="Pocsi I."/>
            <person name="Scazzocchio C."/>
            <person name="Seiboth B."/>
            <person name="vanKuyk P.A."/>
            <person name="Wortman J."/>
            <person name="Dyer P.S."/>
            <person name="Grigoriev I.V."/>
        </authorList>
    </citation>
    <scope>NUCLEOTIDE SEQUENCE [LARGE SCALE GENOMIC DNA]</scope>
    <source>
        <strain evidence="2">ITEM 5010</strain>
    </source>
</reference>
<proteinExistence type="predicted"/>